<reference evidence="2 3" key="1">
    <citation type="submission" date="2019-03" db="EMBL/GenBank/DDBJ databases">
        <title>Freshwater and sediment microbial communities from various areas in North America, analyzing microbe dynamics in response to fracking.</title>
        <authorList>
            <person name="Lamendella R."/>
        </authorList>
    </citation>
    <scope>NUCLEOTIDE SEQUENCE [LARGE SCALE GENOMIC DNA]</scope>
    <source>
        <strain evidence="2 3">175.2</strain>
    </source>
</reference>
<organism evidence="2 3">
    <name type="scientific">Martelella mediterranea</name>
    <dbReference type="NCBI Taxonomy" id="293089"/>
    <lineage>
        <taxon>Bacteria</taxon>
        <taxon>Pseudomonadati</taxon>
        <taxon>Pseudomonadota</taxon>
        <taxon>Alphaproteobacteria</taxon>
        <taxon>Hyphomicrobiales</taxon>
        <taxon>Aurantimonadaceae</taxon>
        <taxon>Martelella</taxon>
    </lineage>
</organism>
<dbReference type="EMBL" id="SMAR01000002">
    <property type="protein sequence ID" value="TCT44547.1"/>
    <property type="molecule type" value="Genomic_DNA"/>
</dbReference>
<evidence type="ECO:0000313" key="3">
    <source>
        <dbReference type="Proteomes" id="UP000295097"/>
    </source>
</evidence>
<keyword evidence="3" id="KW-1185">Reference proteome</keyword>
<feature type="transmembrane region" description="Helical" evidence="1">
    <location>
        <begin position="72"/>
        <end position="96"/>
    </location>
</feature>
<protein>
    <submittedName>
        <fullName evidence="2">Uncharacterized protein</fullName>
    </submittedName>
</protein>
<sequence>MSEQKVTRRQPWFSILFALLLVLMAFLPIVLTMLAAFVASVNGCRLDEAGYYPCVIAGHDFSHLLGNLGMTFWYAFFSMPAALALAFVWLLVMALIHGLRRYKKSRPEV</sequence>
<dbReference type="AlphaFoldDB" id="A0A4R3NWU2"/>
<accession>A0A4R3NWU2</accession>
<dbReference type="RefSeq" id="WP_132307979.1">
    <property type="nucleotide sequence ID" value="NZ_SMAR01000002.1"/>
</dbReference>
<name>A0A4R3NWU2_9HYPH</name>
<evidence type="ECO:0000256" key="1">
    <source>
        <dbReference type="SAM" id="Phobius"/>
    </source>
</evidence>
<comment type="caution">
    <text evidence="2">The sequence shown here is derived from an EMBL/GenBank/DDBJ whole genome shotgun (WGS) entry which is preliminary data.</text>
</comment>
<keyword evidence="1" id="KW-1133">Transmembrane helix</keyword>
<keyword evidence="1" id="KW-0812">Transmembrane</keyword>
<gene>
    <name evidence="2" type="ORF">EDC90_100296</name>
</gene>
<proteinExistence type="predicted"/>
<feature type="transmembrane region" description="Helical" evidence="1">
    <location>
        <begin position="12"/>
        <end position="38"/>
    </location>
</feature>
<evidence type="ECO:0000313" key="2">
    <source>
        <dbReference type="EMBL" id="TCT44547.1"/>
    </source>
</evidence>
<keyword evidence="1" id="KW-0472">Membrane</keyword>
<dbReference type="Proteomes" id="UP000295097">
    <property type="component" value="Unassembled WGS sequence"/>
</dbReference>
<dbReference type="OrthoDB" id="5948392at2"/>